<dbReference type="RefSeq" id="WP_103872063.1">
    <property type="nucleotide sequence ID" value="NZ_FNUY01000003.1"/>
</dbReference>
<dbReference type="AlphaFoldDB" id="A0A1H5XFR1"/>
<gene>
    <name evidence="3" type="ORF">SAMN04488115_103209</name>
</gene>
<proteinExistence type="predicted"/>
<sequence length="378" mass="40339">MESRAGHALVGLFTLAVLAALFGFAYWFSSGSGARKVDVRIIFNDKVSGLGRGSSVLFNGLRVGEVTQIGLQPDNARQISAVIRVDDWTPLRVDTRARIEGQGLAGVVSVQLLGGDPRSPVLAPQAGQSLPTITAEHSEDIFETVRTIARRADDIIGGVEVLIKENSGAIRDKVRNAEQFSAALADNSDGVDKLMKSTGAVAEFIAPLAEKLGGFSQDVTDAIRSVEPQYITSTVDNVEKLTVTLGGASGDVSKTVKDVASITEKLNRAAAQVEGVLKGAQAFLDSAAGQNGHNAFSDVSDVAKSLRVLADNLDRRTAEITAEISRFTRAGLRTIEPLATDGRRWLTGFSRTLRDVERDPQGLIFGSRPKLPQYNGPR</sequence>
<accession>A0A1H5XFR1</accession>
<keyword evidence="1" id="KW-0472">Membrane</keyword>
<organism evidence="3 4">
    <name type="scientific">Bosea lathyri</name>
    <dbReference type="NCBI Taxonomy" id="1036778"/>
    <lineage>
        <taxon>Bacteria</taxon>
        <taxon>Pseudomonadati</taxon>
        <taxon>Pseudomonadota</taxon>
        <taxon>Alphaproteobacteria</taxon>
        <taxon>Hyphomicrobiales</taxon>
        <taxon>Boseaceae</taxon>
        <taxon>Bosea</taxon>
    </lineage>
</organism>
<protein>
    <submittedName>
        <fullName evidence="3">Phospholipid/cholesterol/gamma-HCH transport system substrate-binding protein</fullName>
    </submittedName>
</protein>
<dbReference type="Proteomes" id="UP000236743">
    <property type="component" value="Unassembled WGS sequence"/>
</dbReference>
<keyword evidence="4" id="KW-1185">Reference proteome</keyword>
<evidence type="ECO:0000313" key="3">
    <source>
        <dbReference type="EMBL" id="SEG10046.1"/>
    </source>
</evidence>
<dbReference type="PANTHER" id="PTHR36698:SF2">
    <property type="entry name" value="MCE_MLAD DOMAIN-CONTAINING PROTEIN"/>
    <property type="match status" value="1"/>
</dbReference>
<feature type="transmembrane region" description="Helical" evidence="1">
    <location>
        <begin position="7"/>
        <end position="28"/>
    </location>
</feature>
<keyword evidence="1" id="KW-1133">Transmembrane helix</keyword>
<evidence type="ECO:0000256" key="1">
    <source>
        <dbReference type="SAM" id="Phobius"/>
    </source>
</evidence>
<name>A0A1H5XFR1_9HYPH</name>
<keyword evidence="1" id="KW-0812">Transmembrane</keyword>
<dbReference type="InterPro" id="IPR003399">
    <property type="entry name" value="Mce/MlaD"/>
</dbReference>
<dbReference type="EMBL" id="FNUY01000003">
    <property type="protein sequence ID" value="SEG10046.1"/>
    <property type="molecule type" value="Genomic_DNA"/>
</dbReference>
<dbReference type="PANTHER" id="PTHR36698">
    <property type="entry name" value="BLL5892 PROTEIN"/>
    <property type="match status" value="1"/>
</dbReference>
<reference evidence="3 4" key="1">
    <citation type="submission" date="2016-10" db="EMBL/GenBank/DDBJ databases">
        <authorList>
            <person name="de Groot N.N."/>
        </authorList>
    </citation>
    <scope>NUCLEOTIDE SEQUENCE [LARGE SCALE GENOMIC DNA]</scope>
    <source>
        <strain evidence="3 4">DSM 26656</strain>
    </source>
</reference>
<feature type="domain" description="Mce/MlaD" evidence="2">
    <location>
        <begin position="38"/>
        <end position="113"/>
    </location>
</feature>
<evidence type="ECO:0000259" key="2">
    <source>
        <dbReference type="Pfam" id="PF02470"/>
    </source>
</evidence>
<dbReference type="Pfam" id="PF02470">
    <property type="entry name" value="MlaD"/>
    <property type="match status" value="1"/>
</dbReference>
<evidence type="ECO:0000313" key="4">
    <source>
        <dbReference type="Proteomes" id="UP000236743"/>
    </source>
</evidence>